<accession>A0ABD6EQA9</accession>
<gene>
    <name evidence="1" type="ORF">AB6A40_005451</name>
</gene>
<comment type="caution">
    <text evidence="1">The sequence shown here is derived from an EMBL/GenBank/DDBJ whole genome shotgun (WGS) entry which is preliminary data.</text>
</comment>
<dbReference type="AlphaFoldDB" id="A0ABD6EQA9"/>
<organism evidence="1 2">
    <name type="scientific">Gnathostoma spinigerum</name>
    <dbReference type="NCBI Taxonomy" id="75299"/>
    <lineage>
        <taxon>Eukaryota</taxon>
        <taxon>Metazoa</taxon>
        <taxon>Ecdysozoa</taxon>
        <taxon>Nematoda</taxon>
        <taxon>Chromadorea</taxon>
        <taxon>Rhabditida</taxon>
        <taxon>Spirurina</taxon>
        <taxon>Gnathostomatomorpha</taxon>
        <taxon>Gnathostomatoidea</taxon>
        <taxon>Gnathostomatidae</taxon>
        <taxon>Gnathostoma</taxon>
    </lineage>
</organism>
<dbReference type="EMBL" id="JBGFUD010003465">
    <property type="protein sequence ID" value="MFH4978742.1"/>
    <property type="molecule type" value="Genomic_DNA"/>
</dbReference>
<sequence>METTGKLLKYKQEDYVHIFIANPYLQYPESLSTYTGEGNLDKHQGQIEAKKLLMYTGAERRFEPLASD</sequence>
<keyword evidence="2" id="KW-1185">Reference proteome</keyword>
<reference evidence="1 2" key="1">
    <citation type="submission" date="2024-08" db="EMBL/GenBank/DDBJ databases">
        <title>Gnathostoma spinigerum genome.</title>
        <authorList>
            <person name="Gonzalez-Bertolin B."/>
            <person name="Monzon S."/>
            <person name="Zaballos A."/>
            <person name="Jimenez P."/>
            <person name="Dekumyoy P."/>
            <person name="Varona S."/>
            <person name="Cuesta I."/>
            <person name="Sumanam S."/>
            <person name="Adisakwattana P."/>
            <person name="Gasser R.B."/>
            <person name="Hernandez-Gonzalez A."/>
            <person name="Young N.D."/>
            <person name="Perteguer M.J."/>
        </authorList>
    </citation>
    <scope>NUCLEOTIDE SEQUENCE [LARGE SCALE GENOMIC DNA]</scope>
    <source>
        <strain evidence="1">AL3</strain>
        <tissue evidence="1">Liver</tissue>
    </source>
</reference>
<evidence type="ECO:0000313" key="1">
    <source>
        <dbReference type="EMBL" id="MFH4978742.1"/>
    </source>
</evidence>
<evidence type="ECO:0000313" key="2">
    <source>
        <dbReference type="Proteomes" id="UP001608902"/>
    </source>
</evidence>
<protein>
    <submittedName>
        <fullName evidence="1">Uncharacterized protein</fullName>
    </submittedName>
</protein>
<proteinExistence type="predicted"/>
<name>A0ABD6EQA9_9BILA</name>
<dbReference type="Proteomes" id="UP001608902">
    <property type="component" value="Unassembled WGS sequence"/>
</dbReference>